<gene>
    <name evidence="1" type="ORF">LSCM4_02526</name>
</gene>
<evidence type="ECO:0000313" key="2">
    <source>
        <dbReference type="Proteomes" id="UP000674143"/>
    </source>
</evidence>
<comment type="caution">
    <text evidence="1">The sequence shown here is derived from an EMBL/GenBank/DDBJ whole genome shotgun (WGS) entry which is preliminary data.</text>
</comment>
<name>A0A836KAC6_9TRYP</name>
<dbReference type="GeneID" id="92358488"/>
<dbReference type="KEGG" id="loi:92358488"/>
<keyword evidence="2" id="KW-1185">Reference proteome</keyword>
<reference evidence="2" key="2">
    <citation type="journal article" date="2021" name="Sci. Data">
        <title>Chromosome-scale genome sequencing, assembly and annotation of six genomes from subfamily Leishmaniinae.</title>
        <authorList>
            <person name="Almutairi H."/>
            <person name="Urbaniak M.D."/>
            <person name="Bates M.D."/>
            <person name="Jariyapan N."/>
            <person name="Kwakye-Nuako G."/>
            <person name="Thomaz Soccol V."/>
            <person name="Al-Salem W.S."/>
            <person name="Dillon R.J."/>
            <person name="Bates P.A."/>
            <person name="Gatherer D."/>
        </authorList>
    </citation>
    <scope>NUCLEOTIDE SEQUENCE [LARGE SCALE GENOMIC DNA]</scope>
</reference>
<protein>
    <submittedName>
        <fullName evidence="1">Uncharacterized protein</fullName>
    </submittedName>
</protein>
<dbReference type="RefSeq" id="XP_067060106.1">
    <property type="nucleotide sequence ID" value="XM_067204554.1"/>
</dbReference>
<organism evidence="1 2">
    <name type="scientific">Leishmania orientalis</name>
    <dbReference type="NCBI Taxonomy" id="2249476"/>
    <lineage>
        <taxon>Eukaryota</taxon>
        <taxon>Discoba</taxon>
        <taxon>Euglenozoa</taxon>
        <taxon>Kinetoplastea</taxon>
        <taxon>Metakinetoplastina</taxon>
        <taxon>Trypanosomatida</taxon>
        <taxon>Trypanosomatidae</taxon>
        <taxon>Leishmaniinae</taxon>
        <taxon>Leishmania</taxon>
    </lineage>
</organism>
<reference evidence="2" key="1">
    <citation type="journal article" date="2021" name="Microbiol. Resour. Announc.">
        <title>LGAAP: Leishmaniinae Genome Assembly and Annotation Pipeline.</title>
        <authorList>
            <person name="Almutairi H."/>
            <person name="Urbaniak M.D."/>
            <person name="Bates M.D."/>
            <person name="Jariyapan N."/>
            <person name="Kwakye-Nuako G."/>
            <person name="Thomaz-Soccol V."/>
            <person name="Al-Salem W.S."/>
            <person name="Dillon R.J."/>
            <person name="Bates P.A."/>
            <person name="Gatherer D."/>
        </authorList>
    </citation>
    <scope>NUCLEOTIDE SEQUENCE [LARGE SCALE GENOMIC DNA]</scope>
</reference>
<accession>A0A836KAC6</accession>
<proteinExistence type="predicted"/>
<dbReference type="EMBL" id="JAFHLR010000033">
    <property type="protein sequence ID" value="KAG5469129.1"/>
    <property type="molecule type" value="Genomic_DNA"/>
</dbReference>
<evidence type="ECO:0000313" key="1">
    <source>
        <dbReference type="EMBL" id="KAG5469129.1"/>
    </source>
</evidence>
<dbReference type="Proteomes" id="UP000674143">
    <property type="component" value="Unassembled WGS sequence"/>
</dbReference>
<sequence>MLYERHEAWAGVNSELSEATAVLPRVQREASVSCGYWHGRRPGVQGSGGGIGGVGGVCGAACGRSYEHHHLVADARPVVLPSHARG</sequence>
<dbReference type="AlphaFoldDB" id="A0A836KAC6"/>